<keyword evidence="2" id="KW-1185">Reference proteome</keyword>
<dbReference type="Proteomes" id="UP001153076">
    <property type="component" value="Unassembled WGS sequence"/>
</dbReference>
<accession>A0A9Q1K4S2</accession>
<dbReference type="PROSITE" id="PS51257">
    <property type="entry name" value="PROKAR_LIPOPROTEIN"/>
    <property type="match status" value="1"/>
</dbReference>
<name>A0A9Q1K4S2_9CARY</name>
<evidence type="ECO:0000313" key="2">
    <source>
        <dbReference type="Proteomes" id="UP001153076"/>
    </source>
</evidence>
<reference evidence="1" key="1">
    <citation type="submission" date="2022-04" db="EMBL/GenBank/DDBJ databases">
        <title>Carnegiea gigantea Genome sequencing and assembly v2.</title>
        <authorList>
            <person name="Copetti D."/>
            <person name="Sanderson M.J."/>
            <person name="Burquez A."/>
            <person name="Wojciechowski M.F."/>
        </authorList>
    </citation>
    <scope>NUCLEOTIDE SEQUENCE</scope>
    <source>
        <strain evidence="1">SGP5-SGP5p</strain>
        <tissue evidence="1">Aerial part</tissue>
    </source>
</reference>
<proteinExistence type="predicted"/>
<gene>
    <name evidence="1" type="ORF">Cgig2_000464</name>
</gene>
<dbReference type="AlphaFoldDB" id="A0A9Q1K4S2"/>
<comment type="caution">
    <text evidence="1">The sequence shown here is derived from an EMBL/GenBank/DDBJ whole genome shotgun (WGS) entry which is preliminary data.</text>
</comment>
<protein>
    <submittedName>
        <fullName evidence="1">Uncharacterized protein</fullName>
    </submittedName>
</protein>
<organism evidence="1 2">
    <name type="scientific">Carnegiea gigantea</name>
    <dbReference type="NCBI Taxonomy" id="171969"/>
    <lineage>
        <taxon>Eukaryota</taxon>
        <taxon>Viridiplantae</taxon>
        <taxon>Streptophyta</taxon>
        <taxon>Embryophyta</taxon>
        <taxon>Tracheophyta</taxon>
        <taxon>Spermatophyta</taxon>
        <taxon>Magnoliopsida</taxon>
        <taxon>eudicotyledons</taxon>
        <taxon>Gunneridae</taxon>
        <taxon>Pentapetalae</taxon>
        <taxon>Caryophyllales</taxon>
        <taxon>Cactineae</taxon>
        <taxon>Cactaceae</taxon>
        <taxon>Cactoideae</taxon>
        <taxon>Echinocereeae</taxon>
        <taxon>Carnegiea</taxon>
    </lineage>
</organism>
<sequence>MFTRQQADVHHGKPWSATDCSRETLAFCSYWLLSCHHTATPVCILMCKYIDACAWRADMFTPICVLMMKHSFACSVLSGKLACLPGRRQMFTVVNHDLQRVNPWGTDRLQPWHFGLLLVLASELSPQPHPYLYFNYIGACAWRAGNLTCLPGRRQMFTVVNYGLQPVNLWGAD</sequence>
<evidence type="ECO:0000313" key="1">
    <source>
        <dbReference type="EMBL" id="KAJ8436479.1"/>
    </source>
</evidence>
<dbReference type="EMBL" id="JAKOGI010000341">
    <property type="protein sequence ID" value="KAJ8436479.1"/>
    <property type="molecule type" value="Genomic_DNA"/>
</dbReference>